<dbReference type="GeneTree" id="ENSGT00940000161218"/>
<evidence type="ECO:0000256" key="17">
    <source>
        <dbReference type="PROSITE-ProRule" id="PRU00192"/>
    </source>
</evidence>
<dbReference type="InterPro" id="IPR036860">
    <property type="entry name" value="SH2_dom_sf"/>
</dbReference>
<accession>A0A3B3RPJ6</accession>
<keyword evidence="9 19" id="KW-0418">Kinase</keyword>
<dbReference type="GO" id="GO:0005737">
    <property type="term" value="C:cytoplasm"/>
    <property type="evidence" value="ECO:0007669"/>
    <property type="project" value="UniProtKB-SubCell"/>
</dbReference>
<keyword evidence="5" id="KW-0597">Phosphoprotein</keyword>
<evidence type="ECO:0000256" key="13">
    <source>
        <dbReference type="ARBA" id="ARBA00023273"/>
    </source>
</evidence>
<dbReference type="GO" id="GO:0004715">
    <property type="term" value="F:non-membrane spanning protein tyrosine kinase activity"/>
    <property type="evidence" value="ECO:0007669"/>
    <property type="project" value="UniProtKB-EC"/>
</dbReference>
<evidence type="ECO:0000259" key="21">
    <source>
        <dbReference type="PROSITE" id="PS50001"/>
    </source>
</evidence>
<protein>
    <recommendedName>
        <fullName evidence="19">Tyrosine-protein kinase</fullName>
        <ecNumber evidence="19">2.7.10.2</ecNumber>
    </recommendedName>
</protein>
<reference evidence="24" key="2">
    <citation type="submission" date="2025-09" db="UniProtKB">
        <authorList>
            <consortium name="Ensembl"/>
        </authorList>
    </citation>
    <scope>IDENTIFICATION</scope>
</reference>
<dbReference type="Pfam" id="PF00018">
    <property type="entry name" value="SH3_1"/>
    <property type="match status" value="1"/>
</dbReference>
<dbReference type="Ensembl" id="ENSPKIT00000001041.1">
    <property type="protein sequence ID" value="ENSPKIP00000020424.1"/>
    <property type="gene ID" value="ENSPKIG00000005211.1"/>
</dbReference>
<dbReference type="PRINTS" id="PR00109">
    <property type="entry name" value="TYRKINASE"/>
</dbReference>
<feature type="domain" description="Protein kinase" evidence="23">
    <location>
        <begin position="249"/>
        <end position="504"/>
    </location>
</feature>
<dbReference type="AlphaFoldDB" id="A0A3B3RPJ6"/>
<comment type="catalytic activity">
    <reaction evidence="15 19">
        <text>L-tyrosyl-[protein] + ATP = O-phospho-L-tyrosyl-[protein] + ADP + H(+)</text>
        <dbReference type="Rhea" id="RHEA:10596"/>
        <dbReference type="Rhea" id="RHEA-COMP:10136"/>
        <dbReference type="Rhea" id="RHEA-COMP:20101"/>
        <dbReference type="ChEBI" id="CHEBI:15378"/>
        <dbReference type="ChEBI" id="CHEBI:30616"/>
        <dbReference type="ChEBI" id="CHEBI:46858"/>
        <dbReference type="ChEBI" id="CHEBI:61978"/>
        <dbReference type="ChEBI" id="CHEBI:456216"/>
        <dbReference type="EC" id="2.7.10.2"/>
    </reaction>
</comment>
<evidence type="ECO:0000256" key="7">
    <source>
        <dbReference type="ARBA" id="ARBA00022707"/>
    </source>
</evidence>
<evidence type="ECO:0000256" key="5">
    <source>
        <dbReference type="ARBA" id="ARBA00022553"/>
    </source>
</evidence>
<sequence length="506" mass="57325">MSVGFSWLRNLCECFSSPKADGDDNINDWGRADSAVNSKDSVFPEKQQGPANAAESGPGHAKTSDVYKALWAFEAREKQELSFCEGDLFKIIDNSGVWWTVEKIAQHGETVATGIVPYNYLAREETLEAQPWYFGKLSRLESMKYLSGVENKDGAFMVRISEKDTIDFVLSVKIYGEMKHFKIYQTTENKFYIYPTRCFLSLLDLVDHYTENCIAGTYQLGAPCTRRSPAPQDLSHTTVDEWELPKEEFTIQEKLGSGYFADVHKGMWKGCVSVAVKILKSDETLNVKDFLLETQILKKLHHRNLLTLLAVCSMSLPYYIITELMEKGDLQSFLRGEEGSRLNLPCLIDMAVQVANGMSYLESNNSIHRDLAARNVLVGEDYTCKVADFGLARVIKEPFYISNTRKLPYKWTAPEAISHQRFSIKSDVWSFGVLLYEILTYGAVPYPGATNTEAYNLVSQGYRMPPPPRCPDNIYKIMLSCWDAEPNHRPSFIALRSNLNHLSEAD</sequence>
<dbReference type="GeneID" id="111835941"/>
<dbReference type="PROSITE" id="PS50002">
    <property type="entry name" value="SH3"/>
    <property type="match status" value="1"/>
</dbReference>
<dbReference type="PANTHER" id="PTHR24418">
    <property type="entry name" value="TYROSINE-PROTEIN KINASE"/>
    <property type="match status" value="1"/>
</dbReference>
<dbReference type="OrthoDB" id="4062651at2759"/>
<dbReference type="GO" id="GO:0005524">
    <property type="term" value="F:ATP binding"/>
    <property type="evidence" value="ECO:0007669"/>
    <property type="project" value="UniProtKB-UniRule"/>
</dbReference>
<reference evidence="24" key="1">
    <citation type="submission" date="2025-08" db="UniProtKB">
        <authorList>
            <consortium name="Ensembl"/>
        </authorList>
    </citation>
    <scope>IDENTIFICATION</scope>
</reference>
<evidence type="ECO:0000256" key="10">
    <source>
        <dbReference type="ARBA" id="ARBA00022840"/>
    </source>
</evidence>
<dbReference type="InterPro" id="IPR036028">
    <property type="entry name" value="SH3-like_dom_sf"/>
</dbReference>
<dbReference type="EC" id="2.7.10.2" evidence="19"/>
<proteinExistence type="inferred from homology"/>
<comment type="similarity">
    <text evidence="19">Belongs to the protein kinase superfamily. Tyr protein kinase family.</text>
</comment>
<evidence type="ECO:0000256" key="20">
    <source>
        <dbReference type="SAM" id="MobiDB-lite"/>
    </source>
</evidence>
<dbReference type="SUPFAM" id="SSF56112">
    <property type="entry name" value="Protein kinase-like (PK-like)"/>
    <property type="match status" value="1"/>
</dbReference>
<evidence type="ECO:0000313" key="24">
    <source>
        <dbReference type="Ensembl" id="ENSPKIP00000020424.1"/>
    </source>
</evidence>
<dbReference type="FunFam" id="2.30.30.40:FF:000229">
    <property type="entry name" value="Tyrosine-protein kinase"/>
    <property type="match status" value="1"/>
</dbReference>
<evidence type="ECO:0000256" key="19">
    <source>
        <dbReference type="RuleBase" id="RU362096"/>
    </source>
</evidence>
<dbReference type="GO" id="GO:0001726">
    <property type="term" value="C:ruffle"/>
    <property type="evidence" value="ECO:0007669"/>
    <property type="project" value="UniProtKB-SubCell"/>
</dbReference>
<dbReference type="InterPro" id="IPR017441">
    <property type="entry name" value="Protein_kinase_ATP_BS"/>
</dbReference>
<dbReference type="Pfam" id="PF07714">
    <property type="entry name" value="PK_Tyr_Ser-Thr"/>
    <property type="match status" value="1"/>
</dbReference>
<dbReference type="InterPro" id="IPR020635">
    <property type="entry name" value="Tyr_kinase_cat_dom"/>
</dbReference>
<evidence type="ECO:0000256" key="3">
    <source>
        <dbReference type="ARBA" id="ARBA00022443"/>
    </source>
</evidence>
<dbReference type="PROSITE" id="PS50011">
    <property type="entry name" value="PROTEIN_KINASE_DOM"/>
    <property type="match status" value="1"/>
</dbReference>
<evidence type="ECO:0000256" key="8">
    <source>
        <dbReference type="ARBA" id="ARBA00022741"/>
    </source>
</evidence>
<evidence type="ECO:0000256" key="9">
    <source>
        <dbReference type="ARBA" id="ARBA00022777"/>
    </source>
</evidence>
<keyword evidence="6 19" id="KW-0808">Transferase</keyword>
<dbReference type="InterPro" id="IPR001452">
    <property type="entry name" value="SH3_domain"/>
</dbReference>
<evidence type="ECO:0000313" key="25">
    <source>
        <dbReference type="Proteomes" id="UP000261540"/>
    </source>
</evidence>
<evidence type="ECO:0000256" key="11">
    <source>
        <dbReference type="ARBA" id="ARBA00022999"/>
    </source>
</evidence>
<dbReference type="PROSITE" id="PS50001">
    <property type="entry name" value="SH2"/>
    <property type="match status" value="1"/>
</dbReference>
<dbReference type="Gene3D" id="3.30.200.20">
    <property type="entry name" value="Phosphorylase Kinase, domain 1"/>
    <property type="match status" value="1"/>
</dbReference>
<dbReference type="FunFam" id="1.10.510.10:FF:000399">
    <property type="entry name" value="Tyrosine-protein kinase"/>
    <property type="match status" value="1"/>
</dbReference>
<feature type="region of interest" description="Disordered" evidence="20">
    <location>
        <begin position="39"/>
        <end position="61"/>
    </location>
</feature>
<dbReference type="PROSITE" id="PS00107">
    <property type="entry name" value="PROTEIN_KINASE_ATP"/>
    <property type="match status" value="1"/>
</dbReference>
<keyword evidence="8 18" id="KW-0547">Nucleotide-binding</keyword>
<evidence type="ECO:0000256" key="16">
    <source>
        <dbReference type="PROSITE-ProRule" id="PRU00191"/>
    </source>
</evidence>
<dbReference type="Pfam" id="PF00017">
    <property type="entry name" value="SH2"/>
    <property type="match status" value="1"/>
</dbReference>
<evidence type="ECO:0000256" key="12">
    <source>
        <dbReference type="ARBA" id="ARBA00023137"/>
    </source>
</evidence>
<comment type="subcellular location">
    <subcellularLocation>
        <location evidence="1">Cell projection</location>
        <location evidence="1">Ruffle</location>
    </subcellularLocation>
    <subcellularLocation>
        <location evidence="2">Cytoplasm</location>
    </subcellularLocation>
</comment>
<evidence type="ECO:0000259" key="23">
    <source>
        <dbReference type="PROSITE" id="PS50011"/>
    </source>
</evidence>
<dbReference type="STRING" id="1676925.ENSPKIP00000020424"/>
<dbReference type="InterPro" id="IPR000719">
    <property type="entry name" value="Prot_kinase_dom"/>
</dbReference>
<feature type="domain" description="SH2" evidence="21">
    <location>
        <begin position="132"/>
        <end position="224"/>
    </location>
</feature>
<evidence type="ECO:0000256" key="6">
    <source>
        <dbReference type="ARBA" id="ARBA00022679"/>
    </source>
</evidence>
<dbReference type="KEGG" id="pki:111835941"/>
<evidence type="ECO:0000256" key="1">
    <source>
        <dbReference type="ARBA" id="ARBA00004466"/>
    </source>
</evidence>
<dbReference type="Gene3D" id="2.30.30.40">
    <property type="entry name" value="SH3 Domains"/>
    <property type="match status" value="1"/>
</dbReference>
<keyword evidence="14" id="KW-0449">Lipoprotein</keyword>
<keyword evidence="12 19" id="KW-0829">Tyrosine-protein kinase</keyword>
<dbReference type="InterPro" id="IPR001245">
    <property type="entry name" value="Ser-Thr/Tyr_kinase_cat_dom"/>
</dbReference>
<dbReference type="InterPro" id="IPR050198">
    <property type="entry name" value="Non-receptor_tyrosine_kinases"/>
</dbReference>
<keyword evidence="10 18" id="KW-0067">ATP-binding</keyword>
<evidence type="ECO:0000256" key="14">
    <source>
        <dbReference type="ARBA" id="ARBA00023288"/>
    </source>
</evidence>
<feature type="domain" description="SH3" evidence="22">
    <location>
        <begin position="62"/>
        <end position="126"/>
    </location>
</feature>
<evidence type="ECO:0000256" key="2">
    <source>
        <dbReference type="ARBA" id="ARBA00004496"/>
    </source>
</evidence>
<keyword evidence="25" id="KW-1185">Reference proteome</keyword>
<evidence type="ECO:0000256" key="4">
    <source>
        <dbReference type="ARBA" id="ARBA00022490"/>
    </source>
</evidence>
<evidence type="ECO:0000256" key="18">
    <source>
        <dbReference type="PROSITE-ProRule" id="PRU10141"/>
    </source>
</evidence>
<dbReference type="Gene3D" id="3.30.505.10">
    <property type="entry name" value="SH2 domain"/>
    <property type="match status" value="1"/>
</dbReference>
<dbReference type="SMART" id="SM00219">
    <property type="entry name" value="TyrKc"/>
    <property type="match status" value="1"/>
</dbReference>
<dbReference type="SUPFAM" id="SSF55550">
    <property type="entry name" value="SH2 domain"/>
    <property type="match status" value="1"/>
</dbReference>
<dbReference type="Gene3D" id="1.10.510.10">
    <property type="entry name" value="Transferase(Phosphotransferase) domain 1"/>
    <property type="match status" value="1"/>
</dbReference>
<organism evidence="24 25">
    <name type="scientific">Paramormyrops kingsleyae</name>
    <dbReference type="NCBI Taxonomy" id="1676925"/>
    <lineage>
        <taxon>Eukaryota</taxon>
        <taxon>Metazoa</taxon>
        <taxon>Chordata</taxon>
        <taxon>Craniata</taxon>
        <taxon>Vertebrata</taxon>
        <taxon>Euteleostomi</taxon>
        <taxon>Actinopterygii</taxon>
        <taxon>Neopterygii</taxon>
        <taxon>Teleostei</taxon>
        <taxon>Osteoglossocephala</taxon>
        <taxon>Osteoglossomorpha</taxon>
        <taxon>Osteoglossiformes</taxon>
        <taxon>Mormyridae</taxon>
        <taxon>Paramormyrops</taxon>
    </lineage>
</organism>
<dbReference type="SMART" id="SM00252">
    <property type="entry name" value="SH2"/>
    <property type="match status" value="1"/>
</dbReference>
<dbReference type="InterPro" id="IPR011009">
    <property type="entry name" value="Kinase-like_dom_sf"/>
</dbReference>
<evidence type="ECO:0000256" key="15">
    <source>
        <dbReference type="ARBA" id="ARBA00051245"/>
    </source>
</evidence>
<name>A0A3B3RPJ6_9TELE</name>
<evidence type="ECO:0000259" key="22">
    <source>
        <dbReference type="PROSITE" id="PS50002"/>
    </source>
</evidence>
<dbReference type="PRINTS" id="PR00401">
    <property type="entry name" value="SH2DOMAIN"/>
</dbReference>
<keyword evidence="3 17" id="KW-0728">SH3 domain</keyword>
<keyword evidence="7" id="KW-0519">Myristate</keyword>
<dbReference type="SMART" id="SM00326">
    <property type="entry name" value="SH3"/>
    <property type="match status" value="1"/>
</dbReference>
<keyword evidence="11 16" id="KW-0727">SH2 domain</keyword>
<feature type="binding site" evidence="18">
    <location>
        <position position="277"/>
    </location>
    <ligand>
        <name>ATP</name>
        <dbReference type="ChEBI" id="CHEBI:30616"/>
    </ligand>
</feature>
<keyword evidence="13" id="KW-0966">Cell projection</keyword>
<dbReference type="SUPFAM" id="SSF50044">
    <property type="entry name" value="SH3-domain"/>
    <property type="match status" value="1"/>
</dbReference>
<dbReference type="FunFam" id="3.30.200.20:FF:000053">
    <property type="entry name" value="Tyrosine-protein kinase"/>
    <property type="match status" value="1"/>
</dbReference>
<dbReference type="Proteomes" id="UP000261540">
    <property type="component" value="Unplaced"/>
</dbReference>
<keyword evidence="4" id="KW-0963">Cytoplasm</keyword>
<dbReference type="GO" id="GO:0005634">
    <property type="term" value="C:nucleus"/>
    <property type="evidence" value="ECO:0007669"/>
    <property type="project" value="UniProtKB-ARBA"/>
</dbReference>
<dbReference type="InterPro" id="IPR000980">
    <property type="entry name" value="SH2"/>
</dbReference>
<dbReference type="RefSeq" id="XP_023652526.1">
    <property type="nucleotide sequence ID" value="XM_023796758.2"/>
</dbReference>